<dbReference type="InterPro" id="IPR008949">
    <property type="entry name" value="Isoprenoid_synthase_dom_sf"/>
</dbReference>
<comment type="caution">
    <text evidence="2">The sequence shown here is derived from an EMBL/GenBank/DDBJ whole genome shotgun (WGS) entry which is preliminary data.</text>
</comment>
<dbReference type="EC" id="2.5.1.-" evidence="2"/>
<dbReference type="PANTHER" id="PTHR31480">
    <property type="entry name" value="BIFUNCTIONAL LYCOPENE CYCLASE/PHYTOENE SYNTHASE"/>
    <property type="match status" value="1"/>
</dbReference>
<dbReference type="RefSeq" id="WP_315577337.1">
    <property type="nucleotide sequence ID" value="NZ_JARDXH010000007.1"/>
</dbReference>
<evidence type="ECO:0000313" key="3">
    <source>
        <dbReference type="Proteomes" id="UP001249959"/>
    </source>
</evidence>
<dbReference type="InterPro" id="IPR019845">
    <property type="entry name" value="Squalene/phytoene_synthase_CS"/>
</dbReference>
<gene>
    <name evidence="2" type="ORF">PQG45_00500</name>
</gene>
<proteinExistence type="predicted"/>
<organism evidence="2 3">
    <name type="scientific">Aquirufa regiilacus</name>
    <dbReference type="NCBI Taxonomy" id="3024868"/>
    <lineage>
        <taxon>Bacteria</taxon>
        <taxon>Pseudomonadati</taxon>
        <taxon>Bacteroidota</taxon>
        <taxon>Cytophagia</taxon>
        <taxon>Cytophagales</taxon>
        <taxon>Flectobacillaceae</taxon>
        <taxon>Aquirufa</taxon>
    </lineage>
</organism>
<dbReference type="SFLD" id="SFLDG01212">
    <property type="entry name" value="Phytoene_synthase_like"/>
    <property type="match status" value="1"/>
</dbReference>
<keyword evidence="1 2" id="KW-0808">Transferase</keyword>
<keyword evidence="3" id="KW-1185">Reference proteome</keyword>
<protein>
    <submittedName>
        <fullName evidence="2">Phytoene/squalene synthase family protein</fullName>
        <ecNumber evidence="2">2.5.1.-</ecNumber>
    </submittedName>
</protein>
<dbReference type="Pfam" id="PF00494">
    <property type="entry name" value="SQS_PSY"/>
    <property type="match status" value="1"/>
</dbReference>
<evidence type="ECO:0000313" key="2">
    <source>
        <dbReference type="EMBL" id="MDU0807506.1"/>
    </source>
</evidence>
<name>A0ABU3TNT1_9BACT</name>
<accession>A0ABU3TNT1</accession>
<dbReference type="CDD" id="cd00683">
    <property type="entry name" value="Trans_IPPS_HH"/>
    <property type="match status" value="1"/>
</dbReference>
<dbReference type="SFLD" id="SFLDS00005">
    <property type="entry name" value="Isoprenoid_Synthase_Type_I"/>
    <property type="match status" value="1"/>
</dbReference>
<dbReference type="GO" id="GO:0016740">
    <property type="term" value="F:transferase activity"/>
    <property type="evidence" value="ECO:0007669"/>
    <property type="project" value="UniProtKB-KW"/>
</dbReference>
<evidence type="ECO:0000256" key="1">
    <source>
        <dbReference type="ARBA" id="ARBA00022679"/>
    </source>
</evidence>
<dbReference type="PROSITE" id="PS01045">
    <property type="entry name" value="SQUALEN_PHYTOEN_SYN_2"/>
    <property type="match status" value="1"/>
</dbReference>
<reference evidence="2 3" key="1">
    <citation type="submission" date="2023-09" db="EMBL/GenBank/DDBJ databases">
        <title>Aquirufa genomes.</title>
        <authorList>
            <person name="Pitt A."/>
        </authorList>
    </citation>
    <scope>NUCLEOTIDE SEQUENCE [LARGE SCALE GENOMIC DNA]</scope>
    <source>
        <strain evidence="2 3">LEOWEIH-7C</strain>
    </source>
</reference>
<dbReference type="EMBL" id="JAVNWW010000001">
    <property type="protein sequence ID" value="MDU0807506.1"/>
    <property type="molecule type" value="Genomic_DNA"/>
</dbReference>
<dbReference type="InterPro" id="IPR002060">
    <property type="entry name" value="Squ/phyt_synthse"/>
</dbReference>
<dbReference type="Proteomes" id="UP001249959">
    <property type="component" value="Unassembled WGS sequence"/>
</dbReference>
<dbReference type="SFLD" id="SFLDG01018">
    <property type="entry name" value="Squalene/Phytoene_Synthase_Lik"/>
    <property type="match status" value="1"/>
</dbReference>
<dbReference type="SUPFAM" id="SSF48576">
    <property type="entry name" value="Terpenoid synthases"/>
    <property type="match status" value="1"/>
</dbReference>
<dbReference type="Gene3D" id="1.10.600.10">
    <property type="entry name" value="Farnesyl Diphosphate Synthase"/>
    <property type="match status" value="1"/>
</dbReference>
<dbReference type="InterPro" id="IPR044843">
    <property type="entry name" value="Trans_IPPS_bact-type"/>
</dbReference>
<sequence>MDLYLQVSLDASKRLTQAYSTSFSSGIRTLDKEYHEAIYAIYGFVRLADEIVDTFYDQDQAALLARFRQDTYQAIEEKISLNPILHSFQWAVNTFHMERDLIDAFLYSMEMDLTDRDYDVALYKQYIYGSAEVVGLMCLRVFCAGDLAEYERLKPDACALGSAFQKINFLRDIKSDFEDRGRVYFPGIDYEQLTDLQKKEIEADIQLDFDAGLRGIENLPKKAKKGVLLAYEYYIRLFEKIKQVPVERLKSERIRVPDWEKLLIYLRV</sequence>
<dbReference type="InterPro" id="IPR033904">
    <property type="entry name" value="Trans_IPPS_HH"/>
</dbReference>